<dbReference type="EMBL" id="REGN01004717">
    <property type="protein sequence ID" value="RNA16377.1"/>
    <property type="molecule type" value="Genomic_DNA"/>
</dbReference>
<feature type="non-terminal residue" evidence="1">
    <location>
        <position position="1"/>
    </location>
</feature>
<dbReference type="AlphaFoldDB" id="A0A3M7QYE4"/>
<name>A0A3M7QYE4_BRAPC</name>
<dbReference type="Proteomes" id="UP000276133">
    <property type="component" value="Unassembled WGS sequence"/>
</dbReference>
<gene>
    <name evidence="1" type="ORF">BpHYR1_035377</name>
</gene>
<sequence length="68" mass="7753">KTDLLFCWTSTPLPPKSEISRGCRHFRLLPLSVFWPSLTLLGFSPTTNPSFEPPEPPYRISFGLGRVY</sequence>
<accession>A0A3M7QYE4</accession>
<evidence type="ECO:0000313" key="2">
    <source>
        <dbReference type="Proteomes" id="UP000276133"/>
    </source>
</evidence>
<keyword evidence="2" id="KW-1185">Reference proteome</keyword>
<proteinExistence type="predicted"/>
<protein>
    <submittedName>
        <fullName evidence="1">Uncharacterized protein</fullName>
    </submittedName>
</protein>
<evidence type="ECO:0000313" key="1">
    <source>
        <dbReference type="EMBL" id="RNA16377.1"/>
    </source>
</evidence>
<organism evidence="1 2">
    <name type="scientific">Brachionus plicatilis</name>
    <name type="common">Marine rotifer</name>
    <name type="synonym">Brachionus muelleri</name>
    <dbReference type="NCBI Taxonomy" id="10195"/>
    <lineage>
        <taxon>Eukaryota</taxon>
        <taxon>Metazoa</taxon>
        <taxon>Spiralia</taxon>
        <taxon>Gnathifera</taxon>
        <taxon>Rotifera</taxon>
        <taxon>Eurotatoria</taxon>
        <taxon>Monogononta</taxon>
        <taxon>Pseudotrocha</taxon>
        <taxon>Ploima</taxon>
        <taxon>Brachionidae</taxon>
        <taxon>Brachionus</taxon>
    </lineage>
</organism>
<comment type="caution">
    <text evidence="1">The sequence shown here is derived from an EMBL/GenBank/DDBJ whole genome shotgun (WGS) entry which is preliminary data.</text>
</comment>
<reference evidence="1 2" key="1">
    <citation type="journal article" date="2018" name="Sci. Rep.">
        <title>Genomic signatures of local adaptation to the degree of environmental predictability in rotifers.</title>
        <authorList>
            <person name="Franch-Gras L."/>
            <person name="Hahn C."/>
            <person name="Garcia-Roger E.M."/>
            <person name="Carmona M.J."/>
            <person name="Serra M."/>
            <person name="Gomez A."/>
        </authorList>
    </citation>
    <scope>NUCLEOTIDE SEQUENCE [LARGE SCALE GENOMIC DNA]</scope>
    <source>
        <strain evidence="1">HYR1</strain>
    </source>
</reference>